<keyword evidence="2" id="KW-1133">Transmembrane helix</keyword>
<name>A0ABQ8GH98_9PEZI</name>
<evidence type="ECO:0000256" key="2">
    <source>
        <dbReference type="SAM" id="Phobius"/>
    </source>
</evidence>
<comment type="caution">
    <text evidence="3">The sequence shown here is derived from an EMBL/GenBank/DDBJ whole genome shotgun (WGS) entry which is preliminary data.</text>
</comment>
<feature type="region of interest" description="Disordered" evidence="1">
    <location>
        <begin position="29"/>
        <end position="66"/>
    </location>
</feature>
<keyword evidence="2" id="KW-0812">Transmembrane</keyword>
<evidence type="ECO:0000313" key="3">
    <source>
        <dbReference type="EMBL" id="KAH7055851.1"/>
    </source>
</evidence>
<dbReference type="EMBL" id="JAGTJR010000008">
    <property type="protein sequence ID" value="KAH7055851.1"/>
    <property type="molecule type" value="Genomic_DNA"/>
</dbReference>
<feature type="compositionally biased region" description="Basic and acidic residues" evidence="1">
    <location>
        <begin position="29"/>
        <end position="39"/>
    </location>
</feature>
<protein>
    <submittedName>
        <fullName evidence="3">Uncharacterized protein</fullName>
    </submittedName>
</protein>
<sequence>MPTYLPKPNTSAAPLHACICITLLKHSERGKEKRRKEGGARGTEQSPKPRPTHTYNEAQGRRGSAGHGRLTAMVGLSCSLVACVRVHVAAETLFSFYLFLFLFLLLLVRSAMKRLGRDTLGLCVRRVRWLPPAYMCICACLRLMRSVLCFYFFFFFLFLPALDGFSAFMFVGSPHGWLGAGGEMLLPKRWASLSVDMVGMPLCYWRGSTRGVVDWTKDRPAARCALLLLAECLN</sequence>
<reference evidence="3 4" key="1">
    <citation type="journal article" date="2021" name="Nat. Commun.">
        <title>Genetic determinants of endophytism in the Arabidopsis root mycobiome.</title>
        <authorList>
            <person name="Mesny F."/>
            <person name="Miyauchi S."/>
            <person name="Thiergart T."/>
            <person name="Pickel B."/>
            <person name="Atanasova L."/>
            <person name="Karlsson M."/>
            <person name="Huettel B."/>
            <person name="Barry K.W."/>
            <person name="Haridas S."/>
            <person name="Chen C."/>
            <person name="Bauer D."/>
            <person name="Andreopoulos W."/>
            <person name="Pangilinan J."/>
            <person name="LaButti K."/>
            <person name="Riley R."/>
            <person name="Lipzen A."/>
            <person name="Clum A."/>
            <person name="Drula E."/>
            <person name="Henrissat B."/>
            <person name="Kohler A."/>
            <person name="Grigoriev I.V."/>
            <person name="Martin F.M."/>
            <person name="Hacquard S."/>
        </authorList>
    </citation>
    <scope>NUCLEOTIDE SEQUENCE [LARGE SCALE GENOMIC DNA]</scope>
    <source>
        <strain evidence="3 4">MPI-SDFR-AT-0080</strain>
    </source>
</reference>
<feature type="transmembrane region" description="Helical" evidence="2">
    <location>
        <begin position="133"/>
        <end position="159"/>
    </location>
</feature>
<accession>A0ABQ8GH98</accession>
<keyword evidence="4" id="KW-1185">Reference proteome</keyword>
<evidence type="ECO:0000313" key="4">
    <source>
        <dbReference type="Proteomes" id="UP000774617"/>
    </source>
</evidence>
<gene>
    <name evidence="3" type="ORF">B0J12DRAFT_433835</name>
</gene>
<dbReference type="Proteomes" id="UP000774617">
    <property type="component" value="Unassembled WGS sequence"/>
</dbReference>
<evidence type="ECO:0000256" key="1">
    <source>
        <dbReference type="SAM" id="MobiDB-lite"/>
    </source>
</evidence>
<keyword evidence="2" id="KW-0472">Membrane</keyword>
<organism evidence="3 4">
    <name type="scientific">Macrophomina phaseolina</name>
    <dbReference type="NCBI Taxonomy" id="35725"/>
    <lineage>
        <taxon>Eukaryota</taxon>
        <taxon>Fungi</taxon>
        <taxon>Dikarya</taxon>
        <taxon>Ascomycota</taxon>
        <taxon>Pezizomycotina</taxon>
        <taxon>Dothideomycetes</taxon>
        <taxon>Dothideomycetes incertae sedis</taxon>
        <taxon>Botryosphaeriales</taxon>
        <taxon>Botryosphaeriaceae</taxon>
        <taxon>Macrophomina</taxon>
    </lineage>
</organism>
<feature type="transmembrane region" description="Helical" evidence="2">
    <location>
        <begin position="94"/>
        <end position="112"/>
    </location>
</feature>
<proteinExistence type="predicted"/>